<evidence type="ECO:0000259" key="2">
    <source>
        <dbReference type="Pfam" id="PF04059"/>
    </source>
</evidence>
<dbReference type="InterPro" id="IPR007201">
    <property type="entry name" value="Mei2-like_Rrm_C"/>
</dbReference>
<dbReference type="AlphaFoldDB" id="A0A6A6M7U9"/>
<keyword evidence="1" id="KW-1133">Transmembrane helix</keyword>
<accession>A0A6A6M7U9</accession>
<protein>
    <recommendedName>
        <fullName evidence="2">Mei2-like C-terminal RNA recognition motif domain-containing protein</fullName>
    </recommendedName>
</protein>
<keyword evidence="1" id="KW-0472">Membrane</keyword>
<sequence length="219" mass="23969">MKTKNSQYTSKTLVAAIDGQHNGTYDFIYLPINFKAVKYMTFNLWLRIAVMRRAVLVMFVLLLESICITCLTYVAQDASIAFRLPEFIIVPEMSALSIRSILPVTMPPKVVGNRGRGVNCGHVARRIRLFDAGQPHRDLAVPLPPPEEVVDYDELHKGRDEHGDFSSHGIVSGAYVAPPPPHPLAPIEAPLIPSAAPLVPPTATPPIPPTVPVAPFPEP</sequence>
<evidence type="ECO:0000256" key="1">
    <source>
        <dbReference type="SAM" id="Phobius"/>
    </source>
</evidence>
<organism evidence="3 4">
    <name type="scientific">Hevea brasiliensis</name>
    <name type="common">Para rubber tree</name>
    <name type="synonym">Siphonia brasiliensis</name>
    <dbReference type="NCBI Taxonomy" id="3981"/>
    <lineage>
        <taxon>Eukaryota</taxon>
        <taxon>Viridiplantae</taxon>
        <taxon>Streptophyta</taxon>
        <taxon>Embryophyta</taxon>
        <taxon>Tracheophyta</taxon>
        <taxon>Spermatophyta</taxon>
        <taxon>Magnoliopsida</taxon>
        <taxon>eudicotyledons</taxon>
        <taxon>Gunneridae</taxon>
        <taxon>Pentapetalae</taxon>
        <taxon>rosids</taxon>
        <taxon>fabids</taxon>
        <taxon>Malpighiales</taxon>
        <taxon>Euphorbiaceae</taxon>
        <taxon>Crotonoideae</taxon>
        <taxon>Micrandreae</taxon>
        <taxon>Hevea</taxon>
    </lineage>
</organism>
<gene>
    <name evidence="3" type="ORF">GH714_034313</name>
</gene>
<keyword evidence="4" id="KW-1185">Reference proteome</keyword>
<proteinExistence type="predicted"/>
<dbReference type="EMBL" id="JAAGAX010000008">
    <property type="protein sequence ID" value="KAF2308009.1"/>
    <property type="molecule type" value="Genomic_DNA"/>
</dbReference>
<comment type="caution">
    <text evidence="3">The sequence shown here is derived from an EMBL/GenBank/DDBJ whole genome shotgun (WGS) entry which is preliminary data.</text>
</comment>
<feature type="transmembrane region" description="Helical" evidence="1">
    <location>
        <begin position="54"/>
        <end position="75"/>
    </location>
</feature>
<reference evidence="3 4" key="1">
    <citation type="journal article" date="2020" name="Mol. Plant">
        <title>The Chromosome-Based Rubber Tree Genome Provides New Insights into Spurge Genome Evolution and Rubber Biosynthesis.</title>
        <authorList>
            <person name="Liu J."/>
            <person name="Shi C."/>
            <person name="Shi C.C."/>
            <person name="Li W."/>
            <person name="Zhang Q.J."/>
            <person name="Zhang Y."/>
            <person name="Li K."/>
            <person name="Lu H.F."/>
            <person name="Shi C."/>
            <person name="Zhu S.T."/>
            <person name="Xiao Z.Y."/>
            <person name="Nan H."/>
            <person name="Yue Y."/>
            <person name="Zhu X.G."/>
            <person name="Wu Y."/>
            <person name="Hong X.N."/>
            <person name="Fan G.Y."/>
            <person name="Tong Y."/>
            <person name="Zhang D."/>
            <person name="Mao C.L."/>
            <person name="Liu Y.L."/>
            <person name="Hao S.J."/>
            <person name="Liu W.Q."/>
            <person name="Lv M.Q."/>
            <person name="Zhang H.B."/>
            <person name="Liu Y."/>
            <person name="Hu-Tang G.R."/>
            <person name="Wang J.P."/>
            <person name="Wang J.H."/>
            <person name="Sun Y.H."/>
            <person name="Ni S.B."/>
            <person name="Chen W.B."/>
            <person name="Zhang X.C."/>
            <person name="Jiao Y.N."/>
            <person name="Eichler E.E."/>
            <person name="Li G.H."/>
            <person name="Liu X."/>
            <person name="Gao L.Z."/>
        </authorList>
    </citation>
    <scope>NUCLEOTIDE SEQUENCE [LARGE SCALE GENOMIC DNA]</scope>
    <source>
        <strain evidence="4">cv. GT1</strain>
        <tissue evidence="3">Leaf</tissue>
    </source>
</reference>
<evidence type="ECO:0000313" key="3">
    <source>
        <dbReference type="EMBL" id="KAF2308009.1"/>
    </source>
</evidence>
<dbReference type="Proteomes" id="UP000467840">
    <property type="component" value="Chromosome 9"/>
</dbReference>
<name>A0A6A6M7U9_HEVBR</name>
<evidence type="ECO:0000313" key="4">
    <source>
        <dbReference type="Proteomes" id="UP000467840"/>
    </source>
</evidence>
<keyword evidence="1" id="KW-0812">Transmembrane</keyword>
<dbReference type="Pfam" id="PF04059">
    <property type="entry name" value="RRM_2"/>
    <property type="match status" value="1"/>
</dbReference>
<feature type="domain" description="Mei2-like C-terminal RNA recognition motif" evidence="2">
    <location>
        <begin position="5"/>
        <end position="41"/>
    </location>
</feature>